<dbReference type="OrthoDB" id="27602at10239"/>
<evidence type="ECO:0000313" key="2">
    <source>
        <dbReference type="EMBL" id="CCU55495.1"/>
    </source>
</evidence>
<accession>A0A916KPM7</accession>
<keyword evidence="1" id="KW-0472">Membrane</keyword>
<name>A0A916KPM7_9POXV</name>
<dbReference type="KEGG" id="vg:15614103"/>
<reference evidence="2" key="1">
    <citation type="journal article" date="2013" name="J. Virol.">
        <title>New Insights into the Evolution of Entomopoxvirinae from the Complete Genome Sequences of Four Entomopoxviruses Infecting Adoxophyes honmai, Choristoneura biennis, Choristoneura rosaceana, and Mythimna separata.</title>
        <authorList>
            <person name="Theze J."/>
            <person name="Takatsuka J."/>
            <person name="Li Z."/>
            <person name="Gallais J."/>
            <person name="Doucet D."/>
            <person name="Arif B."/>
            <person name="Nakai M."/>
            <person name="Herniou E.A."/>
        </authorList>
    </citation>
    <scope>NUCLEOTIDE SEQUENCE</scope>
    <source>
        <strain evidence="2">Tokyo</strain>
    </source>
</reference>
<keyword evidence="1" id="KW-1133">Transmembrane helix</keyword>
<organism evidence="2 3">
    <name type="scientific">Adoxophyes honmai entomopoxvirus 'L'</name>
    <dbReference type="NCBI Taxonomy" id="1293540"/>
    <lineage>
        <taxon>Viruses</taxon>
        <taxon>Varidnaviria</taxon>
        <taxon>Bamfordvirae</taxon>
        <taxon>Nucleocytoviricota</taxon>
        <taxon>Pokkesviricetes</taxon>
        <taxon>Chitovirales</taxon>
        <taxon>Poxviridae</taxon>
        <taxon>Entomopoxvirinae</taxon>
        <taxon>Betaentomopoxvirus</taxon>
        <taxon>Betaentomopoxvirus ahonmai</taxon>
    </lineage>
</organism>
<feature type="transmembrane region" description="Helical" evidence="1">
    <location>
        <begin position="171"/>
        <end position="195"/>
    </location>
</feature>
<dbReference type="EMBL" id="HF679131">
    <property type="protein sequence ID" value="CCU55495.1"/>
    <property type="molecule type" value="Genomic_DNA"/>
</dbReference>
<evidence type="ECO:0000313" key="3">
    <source>
        <dbReference type="Proteomes" id="UP000792575"/>
    </source>
</evidence>
<sequence length="216" mass="25911">MLKSAVYTHLAILILTKFSITQSYTDIELCLVLNNIEYKHDITLLNSDTNILIKHYNNLIIECNQKLKLIKTINLSKYKNIINNKIIYYKHNCYDNNSCIYTYSIEKKILYYIILNHKNYIVKKYYYDNVNINLNCRHNIIIEESLFKCGNYTFGVDIFIKHINNQNYKKLLYIISIIIIFIIIIILIIIIYFIYKNNLFVSNKIYNIYETIRLPD</sequence>
<proteinExistence type="predicted"/>
<dbReference type="RefSeq" id="YP_008003997.1">
    <property type="nucleotide sequence ID" value="NC_021247.1"/>
</dbReference>
<protein>
    <submittedName>
        <fullName evidence="2">Uncharacterized protein</fullName>
    </submittedName>
</protein>
<keyword evidence="3" id="KW-1185">Reference proteome</keyword>
<dbReference type="Proteomes" id="UP000792575">
    <property type="component" value="Genome"/>
</dbReference>
<dbReference type="GeneID" id="15614103"/>
<keyword evidence="1" id="KW-0812">Transmembrane</keyword>
<evidence type="ECO:0000256" key="1">
    <source>
        <dbReference type="SAM" id="Phobius"/>
    </source>
</evidence>
<gene>
    <name evidence="2" type="ORF">AHEV_174</name>
</gene>